<sequence>MLPQKPAISQSPLLFSIVSTQNQTK</sequence>
<reference evidence="1" key="1">
    <citation type="submission" date="2018-02" db="EMBL/GenBank/DDBJ databases">
        <title>Rhizophora mucronata_Transcriptome.</title>
        <authorList>
            <person name="Meera S.P."/>
            <person name="Sreeshan A."/>
            <person name="Augustine A."/>
        </authorList>
    </citation>
    <scope>NUCLEOTIDE SEQUENCE</scope>
    <source>
        <tissue evidence="1">Leaf</tissue>
    </source>
</reference>
<name>A0A2P2QE70_RHIMU</name>
<evidence type="ECO:0000313" key="1">
    <source>
        <dbReference type="EMBL" id="MBX65256.1"/>
    </source>
</evidence>
<protein>
    <submittedName>
        <fullName evidence="1">Uncharacterized protein</fullName>
    </submittedName>
</protein>
<accession>A0A2P2QE70</accession>
<dbReference type="AlphaFoldDB" id="A0A2P2QE70"/>
<organism evidence="1">
    <name type="scientific">Rhizophora mucronata</name>
    <name type="common">Asiatic mangrove</name>
    <dbReference type="NCBI Taxonomy" id="61149"/>
    <lineage>
        <taxon>Eukaryota</taxon>
        <taxon>Viridiplantae</taxon>
        <taxon>Streptophyta</taxon>
        <taxon>Embryophyta</taxon>
        <taxon>Tracheophyta</taxon>
        <taxon>Spermatophyta</taxon>
        <taxon>Magnoliopsida</taxon>
        <taxon>eudicotyledons</taxon>
        <taxon>Gunneridae</taxon>
        <taxon>Pentapetalae</taxon>
        <taxon>rosids</taxon>
        <taxon>fabids</taxon>
        <taxon>Malpighiales</taxon>
        <taxon>Rhizophoraceae</taxon>
        <taxon>Rhizophora</taxon>
    </lineage>
</organism>
<dbReference type="EMBL" id="GGEC01084772">
    <property type="protein sequence ID" value="MBX65256.1"/>
    <property type="molecule type" value="Transcribed_RNA"/>
</dbReference>
<proteinExistence type="predicted"/>